<reference evidence="1" key="1">
    <citation type="journal article" date="2014" name="Front. Microbiol.">
        <title>High frequency of phylogenetically diverse reductive dehalogenase-homologous genes in deep subseafloor sedimentary metagenomes.</title>
        <authorList>
            <person name="Kawai M."/>
            <person name="Futagami T."/>
            <person name="Toyoda A."/>
            <person name="Takaki Y."/>
            <person name="Nishi S."/>
            <person name="Hori S."/>
            <person name="Arai W."/>
            <person name="Tsubouchi T."/>
            <person name="Morono Y."/>
            <person name="Uchiyama I."/>
            <person name="Ito T."/>
            <person name="Fujiyama A."/>
            <person name="Inagaki F."/>
            <person name="Takami H."/>
        </authorList>
    </citation>
    <scope>NUCLEOTIDE SEQUENCE</scope>
    <source>
        <strain evidence="1">Expedition CK06-06</strain>
    </source>
</reference>
<evidence type="ECO:0000313" key="1">
    <source>
        <dbReference type="EMBL" id="GAH95898.1"/>
    </source>
</evidence>
<protein>
    <submittedName>
        <fullName evidence="1">Uncharacterized protein</fullName>
    </submittedName>
</protein>
<sequence>LQWNATVKAYPAIADLQAPSDFVRIAETELNVGAPNYNHDIYTVPAGSIFYLEYLQVYCAQADPTGVKFILRSGITD</sequence>
<name>X1LP29_9ZZZZ</name>
<comment type="caution">
    <text evidence="1">The sequence shown here is derived from an EMBL/GenBank/DDBJ whole genome shotgun (WGS) entry which is preliminary data.</text>
</comment>
<feature type="non-terminal residue" evidence="1">
    <location>
        <position position="1"/>
    </location>
</feature>
<dbReference type="EMBL" id="BARU01048387">
    <property type="protein sequence ID" value="GAH95898.1"/>
    <property type="molecule type" value="Genomic_DNA"/>
</dbReference>
<dbReference type="AlphaFoldDB" id="X1LP29"/>
<gene>
    <name evidence="1" type="ORF">S03H2_71950</name>
</gene>
<feature type="non-terminal residue" evidence="1">
    <location>
        <position position="77"/>
    </location>
</feature>
<organism evidence="1">
    <name type="scientific">marine sediment metagenome</name>
    <dbReference type="NCBI Taxonomy" id="412755"/>
    <lineage>
        <taxon>unclassified sequences</taxon>
        <taxon>metagenomes</taxon>
        <taxon>ecological metagenomes</taxon>
    </lineage>
</organism>
<accession>X1LP29</accession>
<proteinExistence type="predicted"/>